<evidence type="ECO:0000313" key="3">
    <source>
        <dbReference type="Proteomes" id="UP001500621"/>
    </source>
</evidence>
<dbReference type="SUPFAM" id="SSF55729">
    <property type="entry name" value="Acyl-CoA N-acyltransferases (Nat)"/>
    <property type="match status" value="1"/>
</dbReference>
<proteinExistence type="predicted"/>
<organism evidence="2 3">
    <name type="scientific">Nocardioides nanhaiensis</name>
    <dbReference type="NCBI Taxonomy" id="1476871"/>
    <lineage>
        <taxon>Bacteria</taxon>
        <taxon>Bacillati</taxon>
        <taxon>Actinomycetota</taxon>
        <taxon>Actinomycetes</taxon>
        <taxon>Propionibacteriales</taxon>
        <taxon>Nocardioidaceae</taxon>
        <taxon>Nocardioides</taxon>
    </lineage>
</organism>
<dbReference type="InterPro" id="IPR016181">
    <property type="entry name" value="Acyl_CoA_acyltransferase"/>
</dbReference>
<dbReference type="RefSeq" id="WP_345262275.1">
    <property type="nucleotide sequence ID" value="NZ_BAABIM010000001.1"/>
</dbReference>
<name>A0ABP8VRT5_9ACTN</name>
<dbReference type="EMBL" id="BAABIM010000001">
    <property type="protein sequence ID" value="GAA4669881.1"/>
    <property type="molecule type" value="Genomic_DNA"/>
</dbReference>
<sequence length="359" mass="38687">MGTARGSHGREPVRVRVHADPEEAWALAAAWERLADDTGAGPFARPDYALTWWEHLGSGALHLVTAWTGDRLVALAPLHRRGRGPAAVLRWLGHGLGTVGEAVVAPGAEEAAGALWRGATARGESLQLVESLEGAPALEPLRAGRRGRSVRASPRDRCPVVDLSAGVEAHLRDPARRRLRRTLSLADRRLAAAGSTFHVETADDPEAVRAVLPAVRHVFDAAEAGRPRQHLLRPPWQGFTEQVLLRASGRGRALVLVGHVDGEPVSFDLALLTARTMHTWVGRFHPDAAAFSPGHLLQRAGLHAAADRGLTRVDLLLGDSAYKRLWATGGYGTCDVVEAPRLLAAGVQRALDLVERRHR</sequence>
<evidence type="ECO:0000313" key="2">
    <source>
        <dbReference type="EMBL" id="GAA4669881.1"/>
    </source>
</evidence>
<dbReference type="Pfam" id="PF13480">
    <property type="entry name" value="Acetyltransf_6"/>
    <property type="match status" value="1"/>
</dbReference>
<dbReference type="Gene3D" id="3.40.630.30">
    <property type="match status" value="1"/>
</dbReference>
<keyword evidence="3" id="KW-1185">Reference proteome</keyword>
<comment type="caution">
    <text evidence="2">The sequence shown here is derived from an EMBL/GenBank/DDBJ whole genome shotgun (WGS) entry which is preliminary data.</text>
</comment>
<feature type="domain" description="BioF2-like acetyltransferase" evidence="1">
    <location>
        <begin position="177"/>
        <end position="324"/>
    </location>
</feature>
<dbReference type="InterPro" id="IPR038740">
    <property type="entry name" value="BioF2-like_GNAT_dom"/>
</dbReference>
<accession>A0ABP8VRT5</accession>
<evidence type="ECO:0000259" key="1">
    <source>
        <dbReference type="Pfam" id="PF13480"/>
    </source>
</evidence>
<dbReference type="Proteomes" id="UP001500621">
    <property type="component" value="Unassembled WGS sequence"/>
</dbReference>
<reference evidence="3" key="1">
    <citation type="journal article" date="2019" name="Int. J. Syst. Evol. Microbiol.">
        <title>The Global Catalogue of Microorganisms (GCM) 10K type strain sequencing project: providing services to taxonomists for standard genome sequencing and annotation.</title>
        <authorList>
            <consortium name="The Broad Institute Genomics Platform"/>
            <consortium name="The Broad Institute Genome Sequencing Center for Infectious Disease"/>
            <person name="Wu L."/>
            <person name="Ma J."/>
        </authorList>
    </citation>
    <scope>NUCLEOTIDE SEQUENCE [LARGE SCALE GENOMIC DNA]</scope>
    <source>
        <strain evidence="3">JCM 18127</strain>
    </source>
</reference>
<protein>
    <recommendedName>
        <fullName evidence="1">BioF2-like acetyltransferase domain-containing protein</fullName>
    </recommendedName>
</protein>
<gene>
    <name evidence="2" type="ORF">GCM10023226_02970</name>
</gene>